<proteinExistence type="predicted"/>
<organism evidence="1">
    <name type="scientific">marine sediment metagenome</name>
    <dbReference type="NCBI Taxonomy" id="412755"/>
    <lineage>
        <taxon>unclassified sequences</taxon>
        <taxon>metagenomes</taxon>
        <taxon>ecological metagenomes</taxon>
    </lineage>
</organism>
<protein>
    <submittedName>
        <fullName evidence="1">Uncharacterized protein</fullName>
    </submittedName>
</protein>
<sequence length="104" mass="11888">MDREGIKKHRAVFDAWLDGAEVETKYSSQHAWHYTGQPDFVKHTEYRVKPVPETREVWVNVYPHRHSDQAYVTRNGANLGALEDRIACVPVTITFTPGEGLDHG</sequence>
<comment type="caution">
    <text evidence="1">The sequence shown here is derived from an EMBL/GenBank/DDBJ whole genome shotgun (WGS) entry which is preliminary data.</text>
</comment>
<accession>A0A0F9TSJ0</accession>
<evidence type="ECO:0000313" key="1">
    <source>
        <dbReference type="EMBL" id="KKN77922.1"/>
    </source>
</evidence>
<name>A0A0F9TSJ0_9ZZZZ</name>
<gene>
    <name evidence="1" type="ORF">LCGC14_0354870</name>
</gene>
<reference evidence="1" key="1">
    <citation type="journal article" date="2015" name="Nature">
        <title>Complex archaea that bridge the gap between prokaryotes and eukaryotes.</title>
        <authorList>
            <person name="Spang A."/>
            <person name="Saw J.H."/>
            <person name="Jorgensen S.L."/>
            <person name="Zaremba-Niedzwiedzka K."/>
            <person name="Martijn J."/>
            <person name="Lind A.E."/>
            <person name="van Eijk R."/>
            <person name="Schleper C."/>
            <person name="Guy L."/>
            <person name="Ettema T.J."/>
        </authorList>
    </citation>
    <scope>NUCLEOTIDE SEQUENCE</scope>
</reference>
<dbReference type="AlphaFoldDB" id="A0A0F9TSJ0"/>
<dbReference type="EMBL" id="LAZR01000271">
    <property type="protein sequence ID" value="KKN77922.1"/>
    <property type="molecule type" value="Genomic_DNA"/>
</dbReference>